<proteinExistence type="inferred from homology"/>
<keyword evidence="2" id="KW-0328">Glycosyltransferase</keyword>
<gene>
    <name evidence="5" type="ORF">HTZ84_00800</name>
</gene>
<evidence type="ECO:0000256" key="1">
    <source>
        <dbReference type="ARBA" id="ARBA00006739"/>
    </source>
</evidence>
<keyword evidence="3" id="KW-0808">Transferase</keyword>
<sequence>MENPPSVTAIVLNWNNYEDTAICLKSLQTVEYPNLDILVIDNGSTDGSSERIDTEFPSVEVRYNEKNRGFAGGINPGIRQTLNEGTEFVWILNNDTQFPESDVLTRLINTMIEHPEIGVLTPLIRELPDTDTIWFWKGVVDWRTANADHVDIPTELPTGLVETEYIPNCCSLFRSSVFEEVGLLPEQYFIYYEDVDHGIRIRNADYRLVTDTRTTVYHEQGGTSGDEIQPLFSYYNGRNTLLLAKRFREKRKGTFPICFPIWTGKQIGYRVLNGGYSGILPFVRGVFDGLRECTDKGPYP</sequence>
<dbReference type="InterPro" id="IPR029044">
    <property type="entry name" value="Nucleotide-diphossugar_trans"/>
</dbReference>
<keyword evidence="6" id="KW-1185">Reference proteome</keyword>
<evidence type="ECO:0000313" key="6">
    <source>
        <dbReference type="Proteomes" id="UP001016761"/>
    </source>
</evidence>
<dbReference type="PANTHER" id="PTHR43179">
    <property type="entry name" value="RHAMNOSYLTRANSFERASE WBBL"/>
    <property type="match status" value="1"/>
</dbReference>
<dbReference type="Proteomes" id="UP001016761">
    <property type="component" value="Unassembled WGS sequence"/>
</dbReference>
<accession>A0ABX2LDN4</accession>
<evidence type="ECO:0000256" key="3">
    <source>
        <dbReference type="ARBA" id="ARBA00022679"/>
    </source>
</evidence>
<comment type="similarity">
    <text evidence="1">Belongs to the glycosyltransferase 2 family.</text>
</comment>
<comment type="caution">
    <text evidence="5">The sequence shown here is derived from an EMBL/GenBank/DDBJ whole genome shotgun (WGS) entry which is preliminary data.</text>
</comment>
<dbReference type="CDD" id="cd04186">
    <property type="entry name" value="GT_2_like_c"/>
    <property type="match status" value="1"/>
</dbReference>
<dbReference type="Gene3D" id="3.90.550.10">
    <property type="entry name" value="Spore Coat Polysaccharide Biosynthesis Protein SpsA, Chain A"/>
    <property type="match status" value="1"/>
</dbReference>
<organism evidence="5 6">
    <name type="scientific">Haloterrigena gelatinilytica</name>
    <dbReference type="NCBI Taxonomy" id="2741724"/>
    <lineage>
        <taxon>Archaea</taxon>
        <taxon>Methanobacteriati</taxon>
        <taxon>Methanobacteriota</taxon>
        <taxon>Stenosarchaea group</taxon>
        <taxon>Halobacteria</taxon>
        <taxon>Halobacteriales</taxon>
        <taxon>Natrialbaceae</taxon>
        <taxon>Haloterrigena</taxon>
    </lineage>
</organism>
<evidence type="ECO:0000259" key="4">
    <source>
        <dbReference type="Pfam" id="PF00535"/>
    </source>
</evidence>
<dbReference type="PANTHER" id="PTHR43179:SF12">
    <property type="entry name" value="GALACTOFURANOSYLTRANSFERASE GLFT2"/>
    <property type="match status" value="1"/>
</dbReference>
<evidence type="ECO:0000256" key="2">
    <source>
        <dbReference type="ARBA" id="ARBA00022676"/>
    </source>
</evidence>
<dbReference type="Pfam" id="PF00535">
    <property type="entry name" value="Glycos_transf_2"/>
    <property type="match status" value="1"/>
</dbReference>
<dbReference type="InterPro" id="IPR001173">
    <property type="entry name" value="Glyco_trans_2-like"/>
</dbReference>
<dbReference type="EMBL" id="JABUQZ010000001">
    <property type="protein sequence ID" value="NUC70861.1"/>
    <property type="molecule type" value="Genomic_DNA"/>
</dbReference>
<protein>
    <submittedName>
        <fullName evidence="5">Glycosyltransferase family 2 protein</fullName>
    </submittedName>
</protein>
<dbReference type="SUPFAM" id="SSF53448">
    <property type="entry name" value="Nucleotide-diphospho-sugar transferases"/>
    <property type="match status" value="1"/>
</dbReference>
<name>A0ABX2LDN4_9EURY</name>
<evidence type="ECO:0000313" key="5">
    <source>
        <dbReference type="EMBL" id="NUC70861.1"/>
    </source>
</evidence>
<reference evidence="5 6" key="1">
    <citation type="submission" date="2020-06" db="EMBL/GenBank/DDBJ databases">
        <title>Haloterrigena sp. nov., an extremely halophilic archaeon isolated from a saline sediment.</title>
        <authorList>
            <person name="Liu B.-B."/>
        </authorList>
    </citation>
    <scope>NUCLEOTIDE SEQUENCE [LARGE SCALE GENOMIC DNA]</scope>
    <source>
        <strain evidence="5 6">SYSU A558-1</strain>
    </source>
</reference>
<feature type="domain" description="Glycosyltransferase 2-like" evidence="4">
    <location>
        <begin position="9"/>
        <end position="181"/>
    </location>
</feature>
<dbReference type="RefSeq" id="WP_174678936.1">
    <property type="nucleotide sequence ID" value="NZ_JABUQZ010000001.1"/>
</dbReference>